<keyword evidence="1" id="KW-0732">Signal</keyword>
<protein>
    <submittedName>
        <fullName evidence="2">Uncharacterized protein</fullName>
    </submittedName>
</protein>
<reference evidence="2 3" key="1">
    <citation type="submission" date="2019-08" db="EMBL/GenBank/DDBJ databases">
        <authorList>
            <person name="Alioto T."/>
            <person name="Alioto T."/>
            <person name="Gomez Garrido J."/>
        </authorList>
    </citation>
    <scope>NUCLEOTIDE SEQUENCE [LARGE SCALE GENOMIC DNA]</scope>
</reference>
<name>A0A5E4M0L3_9HEMI</name>
<feature type="chain" id="PRO_5022694833" evidence="1">
    <location>
        <begin position="27"/>
        <end position="138"/>
    </location>
</feature>
<feature type="signal peptide" evidence="1">
    <location>
        <begin position="1"/>
        <end position="26"/>
    </location>
</feature>
<dbReference type="OrthoDB" id="6606947at2759"/>
<dbReference type="Proteomes" id="UP000325440">
    <property type="component" value="Unassembled WGS sequence"/>
</dbReference>
<evidence type="ECO:0000313" key="3">
    <source>
        <dbReference type="Proteomes" id="UP000325440"/>
    </source>
</evidence>
<keyword evidence="3" id="KW-1185">Reference proteome</keyword>
<accession>A0A5E4M0L3</accession>
<gene>
    <name evidence="2" type="ORF">CINCED_3A006788</name>
</gene>
<evidence type="ECO:0000313" key="2">
    <source>
        <dbReference type="EMBL" id="VVC24314.1"/>
    </source>
</evidence>
<dbReference type="EMBL" id="CABPRJ010000001">
    <property type="protein sequence ID" value="VVC24314.1"/>
    <property type="molecule type" value="Genomic_DNA"/>
</dbReference>
<proteinExistence type="predicted"/>
<sequence>MPSIKNIAVLSCFVVIAIVSVTETHGYVVVPPCVVDPLYSKVKADLYDLQETELNLMNDSQKLADMQKEYLDGNVDYSSVVRAQREVNNTRKQWYQKALKYLDDSVEFENVVNGPLSNMFYPNNGLINKSQTTKITVV</sequence>
<organism evidence="2 3">
    <name type="scientific">Cinara cedri</name>
    <dbReference type="NCBI Taxonomy" id="506608"/>
    <lineage>
        <taxon>Eukaryota</taxon>
        <taxon>Metazoa</taxon>
        <taxon>Ecdysozoa</taxon>
        <taxon>Arthropoda</taxon>
        <taxon>Hexapoda</taxon>
        <taxon>Insecta</taxon>
        <taxon>Pterygota</taxon>
        <taxon>Neoptera</taxon>
        <taxon>Paraneoptera</taxon>
        <taxon>Hemiptera</taxon>
        <taxon>Sternorrhyncha</taxon>
        <taxon>Aphidomorpha</taxon>
        <taxon>Aphidoidea</taxon>
        <taxon>Aphididae</taxon>
        <taxon>Lachninae</taxon>
        <taxon>Cinara</taxon>
    </lineage>
</organism>
<dbReference type="AlphaFoldDB" id="A0A5E4M0L3"/>
<evidence type="ECO:0000256" key="1">
    <source>
        <dbReference type="SAM" id="SignalP"/>
    </source>
</evidence>